<dbReference type="NCBIfam" id="TIGR00182">
    <property type="entry name" value="plsX"/>
    <property type="match status" value="1"/>
</dbReference>
<dbReference type="GO" id="GO:0005737">
    <property type="term" value="C:cytoplasm"/>
    <property type="evidence" value="ECO:0007669"/>
    <property type="project" value="UniProtKB-SubCell"/>
</dbReference>
<dbReference type="SUPFAM" id="SSF53659">
    <property type="entry name" value="Isocitrate/Isopropylmalate dehydrogenase-like"/>
    <property type="match status" value="1"/>
</dbReference>
<dbReference type="UniPathway" id="UPA00085"/>
<dbReference type="GO" id="GO:0043811">
    <property type="term" value="F:phosphate:acyl-[acyl carrier protein] acyltransferase activity"/>
    <property type="evidence" value="ECO:0007669"/>
    <property type="project" value="UniProtKB-UniRule"/>
</dbReference>
<dbReference type="Gene3D" id="3.40.718.10">
    <property type="entry name" value="Isopropylmalate Dehydrogenase"/>
    <property type="match status" value="1"/>
</dbReference>
<dbReference type="AlphaFoldDB" id="A0A6J4R7R8"/>
<evidence type="ECO:0000256" key="2">
    <source>
        <dbReference type="ARBA" id="ARBA00022490"/>
    </source>
</evidence>
<comment type="catalytic activity">
    <reaction evidence="1 10">
        <text>a fatty acyl-[ACP] + phosphate = an acyl phosphate + holo-[ACP]</text>
        <dbReference type="Rhea" id="RHEA:42292"/>
        <dbReference type="Rhea" id="RHEA-COMP:9685"/>
        <dbReference type="Rhea" id="RHEA-COMP:14125"/>
        <dbReference type="ChEBI" id="CHEBI:43474"/>
        <dbReference type="ChEBI" id="CHEBI:59918"/>
        <dbReference type="ChEBI" id="CHEBI:64479"/>
        <dbReference type="ChEBI" id="CHEBI:138651"/>
        <dbReference type="EC" id="2.3.1.274"/>
    </reaction>
</comment>
<evidence type="ECO:0000256" key="11">
    <source>
        <dbReference type="SAM" id="MobiDB-lite"/>
    </source>
</evidence>
<dbReference type="GO" id="GO:0006633">
    <property type="term" value="P:fatty acid biosynthetic process"/>
    <property type="evidence" value="ECO:0007669"/>
    <property type="project" value="UniProtKB-UniRule"/>
</dbReference>
<evidence type="ECO:0000256" key="9">
    <source>
        <dbReference type="ARBA" id="ARBA00046608"/>
    </source>
</evidence>
<keyword evidence="2 10" id="KW-0963">Cytoplasm</keyword>
<comment type="similarity">
    <text evidence="10">Belongs to the PlsX family.</text>
</comment>
<evidence type="ECO:0000256" key="7">
    <source>
        <dbReference type="ARBA" id="ARBA00023264"/>
    </source>
</evidence>
<dbReference type="EMBL" id="CADCVJ010000054">
    <property type="protein sequence ID" value="CAA9466631.1"/>
    <property type="molecule type" value="Genomic_DNA"/>
</dbReference>
<dbReference type="HAMAP" id="MF_00019">
    <property type="entry name" value="PlsX"/>
    <property type="match status" value="1"/>
</dbReference>
<keyword evidence="7 10" id="KW-1208">Phospholipid metabolism</keyword>
<comment type="subunit">
    <text evidence="9 10">Homodimer. Probably interacts with PlsY.</text>
</comment>
<evidence type="ECO:0000256" key="8">
    <source>
        <dbReference type="ARBA" id="ARBA00024069"/>
    </source>
</evidence>
<comment type="function">
    <text evidence="10">Catalyzes the reversible formation of acyl-phosphate (acyl-PO(4)) from acyl-[acyl-carrier-protein] (acyl-ACP). This enzyme utilizes acyl-ACP as fatty acyl donor, but not acyl-CoA.</text>
</comment>
<protein>
    <recommendedName>
        <fullName evidence="8 10">Phosphate acyltransferase</fullName>
        <ecNumber evidence="8 10">2.3.1.274</ecNumber>
    </recommendedName>
    <alternativeName>
        <fullName evidence="10">Acyl-ACP phosphotransacylase</fullName>
    </alternativeName>
    <alternativeName>
        <fullName evidence="10">Acyl-[acyl-carrier-protein]--phosphate acyltransferase</fullName>
    </alternativeName>
    <alternativeName>
        <fullName evidence="10">Phosphate-acyl-ACP acyltransferase</fullName>
    </alternativeName>
</protein>
<keyword evidence="5 10" id="KW-0443">Lipid metabolism</keyword>
<dbReference type="PANTHER" id="PTHR30100:SF1">
    <property type="entry name" value="PHOSPHATE ACYLTRANSFERASE"/>
    <property type="match status" value="1"/>
</dbReference>
<dbReference type="PANTHER" id="PTHR30100">
    <property type="entry name" value="FATTY ACID/PHOSPHOLIPID SYNTHESIS PROTEIN PLSX"/>
    <property type="match status" value="1"/>
</dbReference>
<evidence type="ECO:0000313" key="12">
    <source>
        <dbReference type="EMBL" id="CAA9466631.1"/>
    </source>
</evidence>
<accession>A0A6J4R7R8</accession>
<keyword evidence="3 10" id="KW-0444">Lipid biosynthesis</keyword>
<evidence type="ECO:0000256" key="3">
    <source>
        <dbReference type="ARBA" id="ARBA00022516"/>
    </source>
</evidence>
<evidence type="ECO:0000256" key="6">
    <source>
        <dbReference type="ARBA" id="ARBA00023209"/>
    </source>
</evidence>
<dbReference type="PIRSF" id="PIRSF002465">
    <property type="entry name" value="Phsphlp_syn_PlsX"/>
    <property type="match status" value="1"/>
</dbReference>
<dbReference type="InterPro" id="IPR003664">
    <property type="entry name" value="FA_synthesis"/>
</dbReference>
<reference evidence="12" key="1">
    <citation type="submission" date="2020-02" db="EMBL/GenBank/DDBJ databases">
        <authorList>
            <person name="Meier V. D."/>
        </authorList>
    </citation>
    <scope>NUCLEOTIDE SEQUENCE</scope>
    <source>
        <strain evidence="12">AVDCRST_MAG38</strain>
    </source>
</reference>
<comment type="pathway">
    <text evidence="10">Lipid metabolism; phospholipid metabolism.</text>
</comment>
<keyword evidence="6 10" id="KW-0594">Phospholipid biosynthesis</keyword>
<sequence length="360" mass="35971">MVTVAVDANGADAGPAEVARAAARVAGDDLAILLFGPRDELGPLPEGVDVVDAPLSIAKAPDPARAVRRNPGASVVQAWRAVAEGRADAVVSGGSTGASLAAGLFSVKRAEGIHRPALAVLVPVPGRPFLLLDAGANVEVRAEHLVQFAHMGAAFMESGLGVARPRVALLSNGTEADRGRPEILAAHAELASRPGALNFVGNVEGFAVGTGAADVIVCDGFTGNVALKSMEGTSAVLLGAVRAAATSSLRSRIGGLLLKPALGGLRAGVDPERQGGAVLLGLRRPGVVPHGSFSARGFARAIEVAAAAVREDLAGRTHARLAEAGALRRRAAADASDPGGSLPGSDEPSRGIPTSPGAPG</sequence>
<gene>
    <name evidence="10" type="primary">plsX</name>
    <name evidence="12" type="ORF">AVDCRST_MAG38-839</name>
</gene>
<dbReference type="Pfam" id="PF02504">
    <property type="entry name" value="FA_synthesis"/>
    <property type="match status" value="1"/>
</dbReference>
<dbReference type="EC" id="2.3.1.274" evidence="8 10"/>
<keyword evidence="4 10" id="KW-0808">Transferase</keyword>
<evidence type="ECO:0000256" key="5">
    <source>
        <dbReference type="ARBA" id="ARBA00023098"/>
    </source>
</evidence>
<dbReference type="GO" id="GO:0008654">
    <property type="term" value="P:phospholipid biosynthetic process"/>
    <property type="evidence" value="ECO:0007669"/>
    <property type="project" value="UniProtKB-KW"/>
</dbReference>
<organism evidence="12">
    <name type="scientific">uncultured Solirubrobacteraceae bacterium</name>
    <dbReference type="NCBI Taxonomy" id="1162706"/>
    <lineage>
        <taxon>Bacteria</taxon>
        <taxon>Bacillati</taxon>
        <taxon>Actinomycetota</taxon>
        <taxon>Thermoleophilia</taxon>
        <taxon>Solirubrobacterales</taxon>
        <taxon>Solirubrobacteraceae</taxon>
        <taxon>environmental samples</taxon>
    </lineage>
</organism>
<proteinExistence type="inferred from homology"/>
<comment type="subcellular location">
    <subcellularLocation>
        <location evidence="10">Cytoplasm</location>
    </subcellularLocation>
    <text evidence="10">Associated with the membrane possibly through PlsY.</text>
</comment>
<dbReference type="InterPro" id="IPR012281">
    <property type="entry name" value="Phospholipid_synth_PlsX-like"/>
</dbReference>
<keyword evidence="12" id="KW-0012">Acyltransferase</keyword>
<evidence type="ECO:0000256" key="4">
    <source>
        <dbReference type="ARBA" id="ARBA00022679"/>
    </source>
</evidence>
<evidence type="ECO:0000256" key="1">
    <source>
        <dbReference type="ARBA" id="ARBA00001232"/>
    </source>
</evidence>
<feature type="region of interest" description="Disordered" evidence="11">
    <location>
        <begin position="329"/>
        <end position="360"/>
    </location>
</feature>
<evidence type="ECO:0000256" key="10">
    <source>
        <dbReference type="HAMAP-Rule" id="MF_00019"/>
    </source>
</evidence>
<name>A0A6J4R7R8_9ACTN</name>